<dbReference type="Proteomes" id="UP001159405">
    <property type="component" value="Unassembled WGS sequence"/>
</dbReference>
<protein>
    <submittedName>
        <fullName evidence="1">Uncharacterized protein</fullName>
    </submittedName>
</protein>
<gene>
    <name evidence="1" type="ORF">PLOB_00016067</name>
</gene>
<feature type="non-terminal residue" evidence="1">
    <location>
        <position position="122"/>
    </location>
</feature>
<name>A0ABN8MRC1_9CNID</name>
<evidence type="ECO:0000313" key="1">
    <source>
        <dbReference type="EMBL" id="CAH3033775.1"/>
    </source>
</evidence>
<dbReference type="EMBL" id="CALNXK010000002">
    <property type="protein sequence ID" value="CAH3033775.1"/>
    <property type="molecule type" value="Genomic_DNA"/>
</dbReference>
<sequence>LPVYLSNELEGVQKRAMHIIFPLCSYNEALVESGLTKLSDRRQELVDKLFKNVLQNEQNKLHELLPARNTCTFNLRNMPKFKPAFKTNRFPTLIWGKEIWFRKSVVLEMVLLHTIVHINMFC</sequence>
<accession>A0ABN8MRC1</accession>
<comment type="caution">
    <text evidence="1">The sequence shown here is derived from an EMBL/GenBank/DDBJ whole genome shotgun (WGS) entry which is preliminary data.</text>
</comment>
<organism evidence="1 2">
    <name type="scientific">Porites lobata</name>
    <dbReference type="NCBI Taxonomy" id="104759"/>
    <lineage>
        <taxon>Eukaryota</taxon>
        <taxon>Metazoa</taxon>
        <taxon>Cnidaria</taxon>
        <taxon>Anthozoa</taxon>
        <taxon>Hexacorallia</taxon>
        <taxon>Scleractinia</taxon>
        <taxon>Fungiina</taxon>
        <taxon>Poritidae</taxon>
        <taxon>Porites</taxon>
    </lineage>
</organism>
<feature type="non-terminal residue" evidence="1">
    <location>
        <position position="1"/>
    </location>
</feature>
<keyword evidence="2" id="KW-1185">Reference proteome</keyword>
<reference evidence="1 2" key="1">
    <citation type="submission" date="2022-05" db="EMBL/GenBank/DDBJ databases">
        <authorList>
            <consortium name="Genoscope - CEA"/>
            <person name="William W."/>
        </authorList>
    </citation>
    <scope>NUCLEOTIDE SEQUENCE [LARGE SCALE GENOMIC DNA]</scope>
</reference>
<proteinExistence type="predicted"/>
<evidence type="ECO:0000313" key="2">
    <source>
        <dbReference type="Proteomes" id="UP001159405"/>
    </source>
</evidence>